<protein>
    <submittedName>
        <fullName evidence="7">RDD family protein</fullName>
    </submittedName>
</protein>
<dbReference type="AlphaFoldDB" id="A0AA41Z2B9"/>
<evidence type="ECO:0000256" key="1">
    <source>
        <dbReference type="ARBA" id="ARBA00004141"/>
    </source>
</evidence>
<proteinExistence type="predicted"/>
<dbReference type="Pfam" id="PF06271">
    <property type="entry name" value="RDD"/>
    <property type="match status" value="1"/>
</dbReference>
<gene>
    <name evidence="7" type="ORF">M8523_08155</name>
</gene>
<keyword evidence="8" id="KW-1185">Reference proteome</keyword>
<comment type="subcellular location">
    <subcellularLocation>
        <location evidence="1">Membrane</location>
        <topology evidence="1">Multi-pass membrane protein</topology>
    </subcellularLocation>
</comment>
<reference evidence="7" key="1">
    <citation type="submission" date="2022-05" db="EMBL/GenBank/DDBJ databases">
        <authorList>
            <person name="Pankratov T."/>
        </authorList>
    </citation>
    <scope>NUCLEOTIDE SEQUENCE</scope>
    <source>
        <strain evidence="7">BP6-180914</strain>
    </source>
</reference>
<dbReference type="EMBL" id="JAMOIM010000004">
    <property type="protein sequence ID" value="MCW6507992.1"/>
    <property type="molecule type" value="Genomic_DNA"/>
</dbReference>
<sequence>MRGRAGLPVGALDSVRTRRILAVCFDFIAVSIFSFGLWLALLVLTLGLSLVLLPPLFPFVAFFYNGLTVSGRKMATPGMRAMGLEIRTNDSGDRVTFLAAAVHAVLFYFSWMFPPIFLWSLFSEDKRCLHDVFADVIVVRRI</sequence>
<dbReference type="InterPro" id="IPR010432">
    <property type="entry name" value="RDD"/>
</dbReference>
<evidence type="ECO:0000313" key="7">
    <source>
        <dbReference type="EMBL" id="MCW6507992.1"/>
    </source>
</evidence>
<comment type="caution">
    <text evidence="7">The sequence shown here is derived from an EMBL/GenBank/DDBJ whole genome shotgun (WGS) entry which is preliminary data.</text>
</comment>
<dbReference type="Proteomes" id="UP001165667">
    <property type="component" value="Unassembled WGS sequence"/>
</dbReference>
<evidence type="ECO:0000256" key="5">
    <source>
        <dbReference type="SAM" id="Phobius"/>
    </source>
</evidence>
<keyword evidence="2 5" id="KW-0812">Transmembrane</keyword>
<keyword evidence="3 5" id="KW-1133">Transmembrane helix</keyword>
<feature type="domain" description="RDD" evidence="6">
    <location>
        <begin position="17"/>
        <end position="134"/>
    </location>
</feature>
<evidence type="ECO:0000256" key="2">
    <source>
        <dbReference type="ARBA" id="ARBA00022692"/>
    </source>
</evidence>
<evidence type="ECO:0000313" key="8">
    <source>
        <dbReference type="Proteomes" id="UP001165667"/>
    </source>
</evidence>
<feature type="transmembrane region" description="Helical" evidence="5">
    <location>
        <begin position="56"/>
        <end position="75"/>
    </location>
</feature>
<feature type="transmembrane region" description="Helical" evidence="5">
    <location>
        <begin position="95"/>
        <end position="113"/>
    </location>
</feature>
<evidence type="ECO:0000256" key="3">
    <source>
        <dbReference type="ARBA" id="ARBA00022989"/>
    </source>
</evidence>
<name>A0AA41Z2B9_9HYPH</name>
<organism evidence="7 8">
    <name type="scientific">Lichenifustis flavocetrariae</name>
    <dbReference type="NCBI Taxonomy" id="2949735"/>
    <lineage>
        <taxon>Bacteria</taxon>
        <taxon>Pseudomonadati</taxon>
        <taxon>Pseudomonadota</taxon>
        <taxon>Alphaproteobacteria</taxon>
        <taxon>Hyphomicrobiales</taxon>
        <taxon>Lichenihabitantaceae</taxon>
        <taxon>Lichenifustis</taxon>
    </lineage>
</organism>
<evidence type="ECO:0000256" key="4">
    <source>
        <dbReference type="ARBA" id="ARBA00023136"/>
    </source>
</evidence>
<keyword evidence="4 5" id="KW-0472">Membrane</keyword>
<evidence type="ECO:0000259" key="6">
    <source>
        <dbReference type="Pfam" id="PF06271"/>
    </source>
</evidence>
<feature type="transmembrane region" description="Helical" evidence="5">
    <location>
        <begin position="20"/>
        <end position="44"/>
    </location>
</feature>
<dbReference type="GO" id="GO:0016020">
    <property type="term" value="C:membrane"/>
    <property type="evidence" value="ECO:0007669"/>
    <property type="project" value="UniProtKB-SubCell"/>
</dbReference>
<accession>A0AA41Z2B9</accession>